<dbReference type="EMBL" id="BAABIV010000007">
    <property type="protein sequence ID" value="GAA4981269.1"/>
    <property type="molecule type" value="Genomic_DNA"/>
</dbReference>
<evidence type="ECO:0000256" key="4">
    <source>
        <dbReference type="ARBA" id="ARBA00023136"/>
    </source>
</evidence>
<proteinExistence type="predicted"/>
<feature type="transmembrane region" description="Helical" evidence="5">
    <location>
        <begin position="338"/>
        <end position="359"/>
    </location>
</feature>
<dbReference type="PANTHER" id="PTHR23508">
    <property type="entry name" value="CARBOXYLIC ACID TRANSPORTER PROTEIN HOMOLOG"/>
    <property type="match status" value="1"/>
</dbReference>
<feature type="transmembrane region" description="Helical" evidence="5">
    <location>
        <begin position="143"/>
        <end position="166"/>
    </location>
</feature>
<comment type="subcellular location">
    <subcellularLocation>
        <location evidence="1">Cell membrane</location>
        <topology evidence="1">Multi-pass membrane protein</topology>
    </subcellularLocation>
</comment>
<dbReference type="CDD" id="cd17365">
    <property type="entry name" value="MFS_PcaK_like"/>
    <property type="match status" value="1"/>
</dbReference>
<feature type="transmembrane region" description="Helical" evidence="5">
    <location>
        <begin position="172"/>
        <end position="190"/>
    </location>
</feature>
<gene>
    <name evidence="7" type="ORF">GCM10023257_19550</name>
</gene>
<dbReference type="InterPro" id="IPR036259">
    <property type="entry name" value="MFS_trans_sf"/>
</dbReference>
<accession>A0ABP9HX45</accession>
<dbReference type="PROSITE" id="PS00216">
    <property type="entry name" value="SUGAR_TRANSPORT_1"/>
    <property type="match status" value="1"/>
</dbReference>
<protein>
    <submittedName>
        <fullName evidence="7">Aromatic acid/H+ symport family MFS transporter</fullName>
    </submittedName>
</protein>
<evidence type="ECO:0000313" key="8">
    <source>
        <dbReference type="Proteomes" id="UP001500610"/>
    </source>
</evidence>
<dbReference type="SUPFAM" id="SSF103473">
    <property type="entry name" value="MFS general substrate transporter"/>
    <property type="match status" value="1"/>
</dbReference>
<keyword evidence="4 5" id="KW-0472">Membrane</keyword>
<feature type="transmembrane region" description="Helical" evidence="5">
    <location>
        <begin position="401"/>
        <end position="422"/>
    </location>
</feature>
<organism evidence="7 8">
    <name type="scientific">Streptomyces hyderabadensis</name>
    <dbReference type="NCBI Taxonomy" id="598549"/>
    <lineage>
        <taxon>Bacteria</taxon>
        <taxon>Bacillati</taxon>
        <taxon>Actinomycetota</taxon>
        <taxon>Actinomycetes</taxon>
        <taxon>Kitasatosporales</taxon>
        <taxon>Streptomycetaceae</taxon>
        <taxon>Streptomyces</taxon>
    </lineage>
</organism>
<keyword evidence="2 5" id="KW-0812">Transmembrane</keyword>
<keyword evidence="3 5" id="KW-1133">Transmembrane helix</keyword>
<feature type="transmembrane region" description="Helical" evidence="5">
    <location>
        <begin position="59"/>
        <end position="78"/>
    </location>
</feature>
<evidence type="ECO:0000256" key="3">
    <source>
        <dbReference type="ARBA" id="ARBA00022989"/>
    </source>
</evidence>
<comment type="caution">
    <text evidence="7">The sequence shown here is derived from an EMBL/GenBank/DDBJ whole genome shotgun (WGS) entry which is preliminary data.</text>
</comment>
<dbReference type="InterPro" id="IPR005829">
    <property type="entry name" value="Sugar_transporter_CS"/>
</dbReference>
<dbReference type="InterPro" id="IPR011701">
    <property type="entry name" value="MFS"/>
</dbReference>
<feature type="transmembrane region" description="Helical" evidence="5">
    <location>
        <begin position="116"/>
        <end position="136"/>
    </location>
</feature>
<evidence type="ECO:0000256" key="2">
    <source>
        <dbReference type="ARBA" id="ARBA00022692"/>
    </source>
</evidence>
<dbReference type="PROSITE" id="PS50850">
    <property type="entry name" value="MFS"/>
    <property type="match status" value="1"/>
</dbReference>
<feature type="domain" description="Major facilitator superfamily (MFS) profile" evidence="6">
    <location>
        <begin position="18"/>
        <end position="430"/>
    </location>
</feature>
<feature type="transmembrane region" description="Helical" evidence="5">
    <location>
        <begin position="371"/>
        <end position="389"/>
    </location>
</feature>
<feature type="transmembrane region" description="Helical" evidence="5">
    <location>
        <begin position="249"/>
        <end position="269"/>
    </location>
</feature>
<dbReference type="Pfam" id="PF07690">
    <property type="entry name" value="MFS_1"/>
    <property type="match status" value="1"/>
</dbReference>
<dbReference type="RefSeq" id="WP_226025794.1">
    <property type="nucleotide sequence ID" value="NZ_BAABIV010000007.1"/>
</dbReference>
<feature type="transmembrane region" description="Helical" evidence="5">
    <location>
        <begin position="90"/>
        <end position="110"/>
    </location>
</feature>
<dbReference type="Gene3D" id="1.20.1250.20">
    <property type="entry name" value="MFS general substrate transporter like domains"/>
    <property type="match status" value="1"/>
</dbReference>
<feature type="transmembrane region" description="Helical" evidence="5">
    <location>
        <begin position="281"/>
        <end position="301"/>
    </location>
</feature>
<evidence type="ECO:0000256" key="1">
    <source>
        <dbReference type="ARBA" id="ARBA00004651"/>
    </source>
</evidence>
<dbReference type="Proteomes" id="UP001500610">
    <property type="component" value="Unassembled WGS sequence"/>
</dbReference>
<evidence type="ECO:0000313" key="7">
    <source>
        <dbReference type="EMBL" id="GAA4981269.1"/>
    </source>
</evidence>
<dbReference type="InterPro" id="IPR020846">
    <property type="entry name" value="MFS_dom"/>
</dbReference>
<evidence type="ECO:0000259" key="6">
    <source>
        <dbReference type="PROSITE" id="PS50850"/>
    </source>
</evidence>
<feature type="transmembrane region" description="Helical" evidence="5">
    <location>
        <begin position="14"/>
        <end position="39"/>
    </location>
</feature>
<feature type="transmembrane region" description="Helical" evidence="5">
    <location>
        <begin position="313"/>
        <end position="332"/>
    </location>
</feature>
<sequence>MSSSPALSARGSRLALLVVGLCWLAVLFDGLDMFIYGSVLPHMLQEKALGITSGQAGDLGSYATFGMLVGALAAGTVADRIGRKKLMVSCVALFSLASGLCAIAGSVGVFGLGRTLAGVGLGGLLPTAISMVSDYAPRGRAAITIGLLMTAHHAGGILSAYVALWIVEPLGWRSAFWVCVVPLLFVPVLLKFLPESLSFLVAQGRTEEARALAGRYDVELPAAPAGRPATARWEALANLFRGREWIQTLLYWLASFGGLLLVYGVATWLPTLMRSEGYELGSALTFVVLFNLGGIVGMLVAGRASDRFGAPRISAIWFALTACGVFLLSVHMPLALTFAVVFLTGVFLNSAQTMIYATVSIGSTPANRATAVGWTSGMGRFGAVFGPWLGGQLLAADKGDWGFTAFAIAGFSSMVFIGIASLRTTAASPKLAPAH</sequence>
<evidence type="ECO:0000256" key="5">
    <source>
        <dbReference type="SAM" id="Phobius"/>
    </source>
</evidence>
<keyword evidence="8" id="KW-1185">Reference proteome</keyword>
<dbReference type="PANTHER" id="PTHR23508:SF10">
    <property type="entry name" value="CARBOXYLIC ACID TRANSPORTER PROTEIN HOMOLOG"/>
    <property type="match status" value="1"/>
</dbReference>
<reference evidence="8" key="1">
    <citation type="journal article" date="2019" name="Int. J. Syst. Evol. Microbiol.">
        <title>The Global Catalogue of Microorganisms (GCM) 10K type strain sequencing project: providing services to taxonomists for standard genome sequencing and annotation.</title>
        <authorList>
            <consortium name="The Broad Institute Genomics Platform"/>
            <consortium name="The Broad Institute Genome Sequencing Center for Infectious Disease"/>
            <person name="Wu L."/>
            <person name="Ma J."/>
        </authorList>
    </citation>
    <scope>NUCLEOTIDE SEQUENCE [LARGE SCALE GENOMIC DNA]</scope>
    <source>
        <strain evidence="8">JCM 17657</strain>
    </source>
</reference>
<name>A0ABP9HX45_9ACTN</name>